<proteinExistence type="inferred from homology"/>
<keyword evidence="1" id="KW-0378">Hydrolase</keyword>
<evidence type="ECO:0000259" key="5">
    <source>
        <dbReference type="Pfam" id="PF14214"/>
    </source>
</evidence>
<evidence type="ECO:0000256" key="2">
    <source>
        <dbReference type="SAM" id="MobiDB-lite"/>
    </source>
</evidence>
<name>A0A9R1W070_LACSA</name>
<feature type="region of interest" description="Disordered" evidence="2">
    <location>
        <begin position="146"/>
        <end position="218"/>
    </location>
</feature>
<dbReference type="Proteomes" id="UP000235145">
    <property type="component" value="Unassembled WGS sequence"/>
</dbReference>
<keyword evidence="1" id="KW-0547">Nucleotide-binding</keyword>
<keyword evidence="1" id="KW-0233">DNA recombination</keyword>
<gene>
    <name evidence="7" type="ORF">LSAT_V11C400157640</name>
</gene>
<evidence type="ECO:0000313" key="7">
    <source>
        <dbReference type="EMBL" id="KAJ0213821.1"/>
    </source>
</evidence>
<evidence type="ECO:0000313" key="8">
    <source>
        <dbReference type="Proteomes" id="UP000235145"/>
    </source>
</evidence>
<dbReference type="Pfam" id="PF05970">
    <property type="entry name" value="PIF1"/>
    <property type="match status" value="1"/>
</dbReference>
<dbReference type="GO" id="GO:0006281">
    <property type="term" value="P:DNA repair"/>
    <property type="evidence" value="ECO:0007669"/>
    <property type="project" value="UniProtKB-KW"/>
</dbReference>
<dbReference type="EC" id="5.6.2.3" evidence="1"/>
<sequence length="1529" mass="175201">MDSTSAKERRKLRKLYSDNRRLRRLFNISADRTSSTSQPFNITQNAFSTNHHKSRTLSSNKRSYYTFSNVIKSTNSSTITHSYSSKQFSPGVNNLKEKSANVSHIRIFDLTIFDLTTDDNINASNIIQSTHAVDVFNRRQHLNSSKKFTHISSQKENVSYDKTPQRHSTNLQSPSNLNSRTPLSNISNVVCNSQHNGPTPLLNNRRYPTSSNSKNSKRKLAHISPIPIFHLTTGDYINGRDIIQPTHIMVIRMLFVNYDMLNDGKTKLQEAIKQGITSFLSVVVELPPLKEPPQSYKQHYHAVDSKSKYFMKNICRYNSMFSFTSMGGKVDSSINRGKTPYIFRLSGQNYHSIGSLLSSNGCQPRFSQLYIYDTENETSNRQKCLWYIFNFTITFYYHFNNINFILLMYIIKYFIYKGSNHPSTSTDDSTNLQIIEDLKLMLDSNNELVKCYRMVRDVFNSNPHADLKLQIIGKRQHDGRTYNLPTASEVVALIVGDIGDFIDNRDIVVQTSSGALRRISELHPSYLALQYPMLFPYGDDGYRVDIPHRGVTSSSNSKRPNTTMREFFAYRIQDRDNSFSLILNSKRLFQHERLYYVRKKQKVLRCESYENLRNFQHQGNKNISEIGQRVILHSSFTGGAHYMMQNYLDAMSLCKWFGYPDFFITFTCNPKWSEVQRFLKDTTLNPEDRPDILCRLFKIKLDALIKDLRENSVFGMVQAVVYTIEFQKRGLPHNHICLFMQPDYKLPTVEHIHQIISAEIPSIQQDPALYSLVKEFMIHGPCGAQNVNCPCIVDNKCSKNFPKNFSEHTSIDGNGFPIYRRKNDESFVEKYGVQLDNRNVVPYNKYLLKRYQAHINVEWCNQGSSIKYLFKYINKGPDRATATFVQNNNGSDKDDTVDEIKEYYDCRYLSACEASWRIYGYDVHYRHPSVMRLPFHLPNQQQVVYGADDDIDNVLNQPSVASSMFTSWMECNKVYKQAKKLTYVEFPTKFVWKLGSKTWKPKEVGYSIGRIHSVSPNLGEAYFLRFLLNKVKGPTSFEEIRMVNGEICPSFRDACYALGLLDDDKEYIETIKETSQSGSGLSLNEDQIKNLFLFEIEQILLRNNSSLKKFTRMPLPDIDYVSSSNNRLISEELDYDIPNLKNEFDRLSIALTSKQQNIFDDIMTAINNNEGGIFFVYGYGGMGKTYLWKTLSTAVRCNAQIVLNVASSGIASLLLTSGRTTHSRFIIPLVLTEVSICSISPDSELASLLRKTSLVVWDEAPMIHKHAFEALDRTLKDIFKQILPVIPSGSRQEIVNASLSSSYLWQQCKVYQLTKNMRLTVGSDTSAFQQTMDFAKWLLDIGEGKLGGFNDGEEIIDIPDDLLINDPYDPIGSLIEFVYPSILEASSNPEYFQERAILAPKNEVFGKINDRLLALFPGDEVEYLSSYKLCESEFVHDHFDANLYSPDVLNGLKVSGLPNHKLALKVGVPVMLLRNIDQKNGLCNGTRLQVISLGKRVIEAVIITGSTIRNQTFIPRMTGVHPQYMPMSF</sequence>
<dbReference type="PANTHER" id="PTHR10492:SF93">
    <property type="entry name" value="ATP-DEPENDENT DNA HELICASE"/>
    <property type="match status" value="1"/>
</dbReference>
<dbReference type="PANTHER" id="PTHR10492">
    <property type="match status" value="1"/>
</dbReference>
<feature type="transmembrane region" description="Helical" evidence="3">
    <location>
        <begin position="385"/>
        <end position="411"/>
    </location>
</feature>
<dbReference type="GO" id="GO:0006310">
    <property type="term" value="P:DNA recombination"/>
    <property type="evidence" value="ECO:0007669"/>
    <property type="project" value="UniProtKB-KW"/>
</dbReference>
<dbReference type="GO" id="GO:0043139">
    <property type="term" value="F:5'-3' DNA helicase activity"/>
    <property type="evidence" value="ECO:0007669"/>
    <property type="project" value="UniProtKB-EC"/>
</dbReference>
<evidence type="ECO:0000259" key="4">
    <source>
        <dbReference type="Pfam" id="PF05970"/>
    </source>
</evidence>
<comment type="caution">
    <text evidence="7">The sequence shown here is derived from an EMBL/GenBank/DDBJ whole genome shotgun (WGS) entry which is preliminary data.</text>
</comment>
<dbReference type="EMBL" id="NBSK02000004">
    <property type="protein sequence ID" value="KAJ0213821.1"/>
    <property type="molecule type" value="Genomic_DNA"/>
</dbReference>
<dbReference type="GO" id="GO:0005524">
    <property type="term" value="F:ATP binding"/>
    <property type="evidence" value="ECO:0007669"/>
    <property type="project" value="UniProtKB-KW"/>
</dbReference>
<feature type="domain" description="DNA helicase Pif1-like 2B" evidence="6">
    <location>
        <begin position="1449"/>
        <end position="1493"/>
    </location>
</feature>
<dbReference type="InterPro" id="IPR010285">
    <property type="entry name" value="DNA_helicase_pif1-like_DEAD"/>
</dbReference>
<comment type="similarity">
    <text evidence="1">Belongs to the helicase family.</text>
</comment>
<keyword evidence="1" id="KW-0067">ATP-binding</keyword>
<accession>A0A9R1W070</accession>
<keyword evidence="1" id="KW-0347">Helicase</keyword>
<feature type="domain" description="DNA helicase Pif1-like DEAD-box helicase" evidence="4">
    <location>
        <begin position="1151"/>
        <end position="1346"/>
    </location>
</feature>
<feature type="compositionally biased region" description="Polar residues" evidence="2">
    <location>
        <begin position="146"/>
        <end position="197"/>
    </location>
</feature>
<keyword evidence="3" id="KW-1133">Transmembrane helix</keyword>
<dbReference type="SUPFAM" id="SSF52540">
    <property type="entry name" value="P-loop containing nucleoside triphosphate hydrolases"/>
    <property type="match status" value="2"/>
</dbReference>
<dbReference type="GO" id="GO:0000723">
    <property type="term" value="P:telomere maintenance"/>
    <property type="evidence" value="ECO:0007669"/>
    <property type="project" value="InterPro"/>
</dbReference>
<comment type="cofactor">
    <cofactor evidence="1">
        <name>Mg(2+)</name>
        <dbReference type="ChEBI" id="CHEBI:18420"/>
    </cofactor>
</comment>
<keyword evidence="8" id="KW-1185">Reference proteome</keyword>
<comment type="catalytic activity">
    <reaction evidence="1">
        <text>ATP + H2O = ADP + phosphate + H(+)</text>
        <dbReference type="Rhea" id="RHEA:13065"/>
        <dbReference type="ChEBI" id="CHEBI:15377"/>
        <dbReference type="ChEBI" id="CHEBI:15378"/>
        <dbReference type="ChEBI" id="CHEBI:30616"/>
        <dbReference type="ChEBI" id="CHEBI:43474"/>
        <dbReference type="ChEBI" id="CHEBI:456216"/>
        <dbReference type="EC" id="5.6.2.3"/>
    </reaction>
</comment>
<evidence type="ECO:0000256" key="3">
    <source>
        <dbReference type="SAM" id="Phobius"/>
    </source>
</evidence>
<keyword evidence="3" id="KW-0812">Transmembrane</keyword>
<evidence type="ECO:0000256" key="1">
    <source>
        <dbReference type="RuleBase" id="RU363044"/>
    </source>
</evidence>
<keyword evidence="1" id="KW-0227">DNA damage</keyword>
<keyword evidence="3" id="KW-0472">Membrane</keyword>
<reference evidence="7 8" key="1">
    <citation type="journal article" date="2017" name="Nat. Commun.">
        <title>Genome assembly with in vitro proximity ligation data and whole-genome triplication in lettuce.</title>
        <authorList>
            <person name="Reyes-Chin-Wo S."/>
            <person name="Wang Z."/>
            <person name="Yang X."/>
            <person name="Kozik A."/>
            <person name="Arikit S."/>
            <person name="Song C."/>
            <person name="Xia L."/>
            <person name="Froenicke L."/>
            <person name="Lavelle D.O."/>
            <person name="Truco M.J."/>
            <person name="Xia R."/>
            <person name="Zhu S."/>
            <person name="Xu C."/>
            <person name="Xu H."/>
            <person name="Xu X."/>
            <person name="Cox K."/>
            <person name="Korf I."/>
            <person name="Meyers B.C."/>
            <person name="Michelmore R.W."/>
        </authorList>
    </citation>
    <scope>NUCLEOTIDE SEQUENCE [LARGE SCALE GENOMIC DNA]</scope>
    <source>
        <strain evidence="8">cv. Salinas</strain>
        <tissue evidence="7">Seedlings</tissue>
    </source>
</reference>
<dbReference type="InterPro" id="IPR025476">
    <property type="entry name" value="Helitron_helicase-like"/>
</dbReference>
<dbReference type="InterPro" id="IPR049163">
    <property type="entry name" value="Pif1-like_2B_dom"/>
</dbReference>
<dbReference type="Pfam" id="PF14214">
    <property type="entry name" value="Helitron_like_N"/>
    <property type="match status" value="1"/>
</dbReference>
<dbReference type="InterPro" id="IPR027417">
    <property type="entry name" value="P-loop_NTPase"/>
</dbReference>
<keyword evidence="1" id="KW-0234">DNA repair</keyword>
<dbReference type="Gene3D" id="3.40.50.300">
    <property type="entry name" value="P-loop containing nucleotide triphosphate hydrolases"/>
    <property type="match status" value="1"/>
</dbReference>
<organism evidence="7 8">
    <name type="scientific">Lactuca sativa</name>
    <name type="common">Garden lettuce</name>
    <dbReference type="NCBI Taxonomy" id="4236"/>
    <lineage>
        <taxon>Eukaryota</taxon>
        <taxon>Viridiplantae</taxon>
        <taxon>Streptophyta</taxon>
        <taxon>Embryophyta</taxon>
        <taxon>Tracheophyta</taxon>
        <taxon>Spermatophyta</taxon>
        <taxon>Magnoliopsida</taxon>
        <taxon>eudicotyledons</taxon>
        <taxon>Gunneridae</taxon>
        <taxon>Pentapetalae</taxon>
        <taxon>asterids</taxon>
        <taxon>campanulids</taxon>
        <taxon>Asterales</taxon>
        <taxon>Asteraceae</taxon>
        <taxon>Cichorioideae</taxon>
        <taxon>Cichorieae</taxon>
        <taxon>Lactucinae</taxon>
        <taxon>Lactuca</taxon>
    </lineage>
</organism>
<evidence type="ECO:0000259" key="6">
    <source>
        <dbReference type="Pfam" id="PF21530"/>
    </source>
</evidence>
<feature type="domain" description="Helitron helicase-like" evidence="5">
    <location>
        <begin position="567"/>
        <end position="736"/>
    </location>
</feature>
<dbReference type="Pfam" id="PF21530">
    <property type="entry name" value="Pif1_2B_dom"/>
    <property type="match status" value="1"/>
</dbReference>
<protein>
    <recommendedName>
        <fullName evidence="1">ATP-dependent DNA helicase</fullName>
        <ecNumber evidence="1">5.6.2.3</ecNumber>
    </recommendedName>
</protein>
<dbReference type="GO" id="GO:0016787">
    <property type="term" value="F:hydrolase activity"/>
    <property type="evidence" value="ECO:0007669"/>
    <property type="project" value="UniProtKB-KW"/>
</dbReference>